<feature type="region of interest" description="Disordered" evidence="1">
    <location>
        <begin position="14"/>
        <end position="39"/>
    </location>
</feature>
<keyword evidence="3" id="KW-1185">Reference proteome</keyword>
<feature type="region of interest" description="Disordered" evidence="1">
    <location>
        <begin position="227"/>
        <end position="266"/>
    </location>
</feature>
<proteinExistence type="predicted"/>
<reference evidence="2" key="1">
    <citation type="submission" date="2023-06" db="EMBL/GenBank/DDBJ databases">
        <title>Genome-scale phylogeny and comparative genomics of the fungal order Sordariales.</title>
        <authorList>
            <consortium name="Lawrence Berkeley National Laboratory"/>
            <person name="Hensen N."/>
            <person name="Bonometti L."/>
            <person name="Westerberg I."/>
            <person name="Brannstrom I.O."/>
            <person name="Guillou S."/>
            <person name="Cros-Aarteil S."/>
            <person name="Calhoun S."/>
            <person name="Haridas S."/>
            <person name="Kuo A."/>
            <person name="Mondo S."/>
            <person name="Pangilinan J."/>
            <person name="Riley R."/>
            <person name="Labutti K."/>
            <person name="Andreopoulos B."/>
            <person name="Lipzen A."/>
            <person name="Chen C."/>
            <person name="Yanf M."/>
            <person name="Daum C."/>
            <person name="Ng V."/>
            <person name="Clum A."/>
            <person name="Steindorff A."/>
            <person name="Ohm R."/>
            <person name="Martin F."/>
            <person name="Silar P."/>
            <person name="Natvig D."/>
            <person name="Lalanne C."/>
            <person name="Gautier V."/>
            <person name="Ament-Velasquez S.L."/>
            <person name="Kruys A."/>
            <person name="Hutchinson M.I."/>
            <person name="Powell A.J."/>
            <person name="Barry K."/>
            <person name="Miller A.N."/>
            <person name="Grigoriev I.V."/>
            <person name="Debuchy R."/>
            <person name="Gladieux P."/>
            <person name="Thoren M.H."/>
            <person name="Johannesson H."/>
        </authorList>
    </citation>
    <scope>NUCLEOTIDE SEQUENCE</scope>
    <source>
        <strain evidence="2">SMH2532-1</strain>
    </source>
</reference>
<accession>A0AA39YMC6</accession>
<protein>
    <submittedName>
        <fullName evidence="2">Uncharacterized protein</fullName>
    </submittedName>
</protein>
<dbReference type="EMBL" id="JAULSV010000001">
    <property type="protein sequence ID" value="KAK0655074.1"/>
    <property type="molecule type" value="Genomic_DNA"/>
</dbReference>
<dbReference type="PANTHER" id="PTHR36578">
    <property type="entry name" value="CHROMOSOME 15, WHOLE GENOME SHOTGUN SEQUENCE"/>
    <property type="match status" value="1"/>
</dbReference>
<evidence type="ECO:0000313" key="2">
    <source>
        <dbReference type="EMBL" id="KAK0655074.1"/>
    </source>
</evidence>
<evidence type="ECO:0000313" key="3">
    <source>
        <dbReference type="Proteomes" id="UP001174936"/>
    </source>
</evidence>
<feature type="compositionally biased region" description="Low complexity" evidence="1">
    <location>
        <begin position="234"/>
        <end position="266"/>
    </location>
</feature>
<dbReference type="AlphaFoldDB" id="A0AA39YMC6"/>
<sequence>MDRMNLRLLGLLGTDLGGQPHGDHKQELQNPRSPPESDILSSPPPILYAFAGKLPIGVVVVAGFQPSIAALPALPEHKPSPNMARSLPAIIAAGVALLPTLVFGAGTHMNLDPIEGYKGPIPFGDATINAPLDENCKETYIGFKYFAESFVPEMCAAACTSTTNYNRKHPDSNGEYMECKFFVAYVLYENDVAQGLYCSMYTREYDASYATNKGDGNMSMRNGHGWVRDPETCTTKPTTGPTTKPTTKPTTTPTTKPTIKPTTRSTRTPTIRTIVITRTRTGRPGRPTTVTVTKPTTISLPGVTTTVSVSKGQTKTVTITESGVVTTVTKPTTRTLPGKTVTVDEYETVTVTIVTTSVFSVTMAIGSSVLTLCPTPTKTRTITKPTTTKPTTTSALCPLTLARVVRPAD</sequence>
<dbReference type="PANTHER" id="PTHR36578:SF1">
    <property type="entry name" value="APPLE DOMAIN-CONTAINING PROTEIN"/>
    <property type="match status" value="1"/>
</dbReference>
<comment type="caution">
    <text evidence="2">The sequence shown here is derived from an EMBL/GenBank/DDBJ whole genome shotgun (WGS) entry which is preliminary data.</text>
</comment>
<dbReference type="Proteomes" id="UP001174936">
    <property type="component" value="Unassembled WGS sequence"/>
</dbReference>
<organism evidence="2 3">
    <name type="scientific">Cercophora newfieldiana</name>
    <dbReference type="NCBI Taxonomy" id="92897"/>
    <lineage>
        <taxon>Eukaryota</taxon>
        <taxon>Fungi</taxon>
        <taxon>Dikarya</taxon>
        <taxon>Ascomycota</taxon>
        <taxon>Pezizomycotina</taxon>
        <taxon>Sordariomycetes</taxon>
        <taxon>Sordariomycetidae</taxon>
        <taxon>Sordariales</taxon>
        <taxon>Lasiosphaeriaceae</taxon>
        <taxon>Cercophora</taxon>
    </lineage>
</organism>
<name>A0AA39YMC6_9PEZI</name>
<evidence type="ECO:0000256" key="1">
    <source>
        <dbReference type="SAM" id="MobiDB-lite"/>
    </source>
</evidence>
<gene>
    <name evidence="2" type="ORF">B0T16DRAFT_450816</name>
</gene>